<evidence type="ECO:0000313" key="10">
    <source>
        <dbReference type="EMBL" id="KAK5576549.1"/>
    </source>
</evidence>
<reference evidence="10 11" key="1">
    <citation type="submission" date="2023-11" db="EMBL/GenBank/DDBJ databases">
        <title>Dfirmibasis_genome.</title>
        <authorList>
            <person name="Edelbroek B."/>
            <person name="Kjellin J."/>
            <person name="Jerlstrom-Hultqvist J."/>
            <person name="Soderbom F."/>
        </authorList>
    </citation>
    <scope>NUCLEOTIDE SEQUENCE [LARGE SCALE GENOMIC DNA]</scope>
    <source>
        <strain evidence="10 11">TNS-C-14</strain>
    </source>
</reference>
<keyword evidence="3 8" id="KW-0813">Transport</keyword>
<keyword evidence="4 8" id="KW-0812">Transmembrane</keyword>
<dbReference type="InterPro" id="IPR029020">
    <property type="entry name" value="Ammonium/urea_transptr"/>
</dbReference>
<feature type="transmembrane region" description="Helical" evidence="8">
    <location>
        <begin position="32"/>
        <end position="51"/>
    </location>
</feature>
<dbReference type="PANTHER" id="PTHR11730">
    <property type="entry name" value="AMMONIUM TRANSPORTER"/>
    <property type="match status" value="1"/>
</dbReference>
<dbReference type="GO" id="GO:0008519">
    <property type="term" value="F:ammonium channel activity"/>
    <property type="evidence" value="ECO:0007669"/>
    <property type="project" value="InterPro"/>
</dbReference>
<dbReference type="GO" id="GO:0097272">
    <property type="term" value="P:ammonium homeostasis"/>
    <property type="evidence" value="ECO:0007669"/>
    <property type="project" value="TreeGrafter"/>
</dbReference>
<comment type="similarity">
    <text evidence="2 8">Belongs to the ammonia transporter channel (TC 1.A.11.2) family.</text>
</comment>
<protein>
    <recommendedName>
        <fullName evidence="8">Ammonium transporter</fullName>
    </recommendedName>
</protein>
<evidence type="ECO:0000256" key="5">
    <source>
        <dbReference type="ARBA" id="ARBA00022989"/>
    </source>
</evidence>
<keyword evidence="5 8" id="KW-1133">Transmembrane helix</keyword>
<feature type="transmembrane region" description="Helical" evidence="8">
    <location>
        <begin position="63"/>
        <end position="85"/>
    </location>
</feature>
<sequence>MEQFSTSSSESSDSSSEYSLEFYMDTSWVLDAANLVFFMQAGFGMLEAGMVRAKNTKSILLKNLINTAICAISYYCVGHSLAFGRVNPNSFVGFGNFFLMDYTHYAYWMIQWAYAATATTIATGAMAERLQLHCYILFTLVQTILIYPFVAHWIWSQNGWLFDLGIVDFAGGAVIHIVAGITGACGSFLLGPRIGRFNQESGKPKNLPGHSVVLMSLGAMILWYSWYGYTAGASLGMTRSRVLPASRVSVVVTLSGATGLITVLGIGKICNGHYDLVKGINGLIAGLVSSTSSCAYIEPWAAIIIGLVGGIVYWFSSWALLNWLRLDDPVDSTAIHLFGGCWSLISVAFFATHGRVRNPDIILPGGIFYGGGISLLWVQLVGMVLAILWAGFLSGIFFFTMDYFGKLRVDVDTELAGLDNSNHGGSAYIFD</sequence>
<evidence type="ECO:0000256" key="4">
    <source>
        <dbReference type="ARBA" id="ARBA00022692"/>
    </source>
</evidence>
<evidence type="ECO:0000256" key="8">
    <source>
        <dbReference type="RuleBase" id="RU362002"/>
    </source>
</evidence>
<dbReference type="NCBIfam" id="TIGR00836">
    <property type="entry name" value="amt"/>
    <property type="match status" value="1"/>
</dbReference>
<comment type="caution">
    <text evidence="10">The sequence shown here is derived from an EMBL/GenBank/DDBJ whole genome shotgun (WGS) entry which is preliminary data.</text>
</comment>
<feature type="transmembrane region" description="Helical" evidence="8">
    <location>
        <begin position="376"/>
        <end position="399"/>
    </location>
</feature>
<feature type="transmembrane region" description="Helical" evidence="8">
    <location>
        <begin position="211"/>
        <end position="229"/>
    </location>
</feature>
<dbReference type="InterPro" id="IPR024041">
    <property type="entry name" value="NH4_transpt_AmtB-like_dom"/>
</dbReference>
<accession>A0AAN7TP15</accession>
<dbReference type="GO" id="GO:0005886">
    <property type="term" value="C:plasma membrane"/>
    <property type="evidence" value="ECO:0007669"/>
    <property type="project" value="UniProtKB-SubCell"/>
</dbReference>
<dbReference type="SUPFAM" id="SSF111352">
    <property type="entry name" value="Ammonium transporter"/>
    <property type="match status" value="1"/>
</dbReference>
<feature type="transmembrane region" description="Helical" evidence="8">
    <location>
        <begin position="134"/>
        <end position="155"/>
    </location>
</feature>
<name>A0AAN7TP15_9MYCE</name>
<evidence type="ECO:0000256" key="7">
    <source>
        <dbReference type="ARBA" id="ARBA00023177"/>
    </source>
</evidence>
<organism evidence="10 11">
    <name type="scientific">Dictyostelium firmibasis</name>
    <dbReference type="NCBI Taxonomy" id="79012"/>
    <lineage>
        <taxon>Eukaryota</taxon>
        <taxon>Amoebozoa</taxon>
        <taxon>Evosea</taxon>
        <taxon>Eumycetozoa</taxon>
        <taxon>Dictyostelia</taxon>
        <taxon>Dictyosteliales</taxon>
        <taxon>Dictyosteliaceae</taxon>
        <taxon>Dictyostelium</taxon>
    </lineage>
</organism>
<proteinExistence type="inferred from homology"/>
<dbReference type="Proteomes" id="UP001344447">
    <property type="component" value="Unassembled WGS sequence"/>
</dbReference>
<dbReference type="PANTHER" id="PTHR11730:SF115">
    <property type="entry name" value="AMMONIUM TRANSPORTER 3"/>
    <property type="match status" value="1"/>
</dbReference>
<evidence type="ECO:0000256" key="2">
    <source>
        <dbReference type="ARBA" id="ARBA00005887"/>
    </source>
</evidence>
<keyword evidence="7 8" id="KW-0924">Ammonia transport</keyword>
<feature type="transmembrane region" description="Helical" evidence="8">
    <location>
        <begin position="249"/>
        <end position="267"/>
    </location>
</feature>
<dbReference type="InterPro" id="IPR001905">
    <property type="entry name" value="Ammonium_transpt"/>
</dbReference>
<keyword evidence="6 8" id="KW-0472">Membrane</keyword>
<feature type="transmembrane region" description="Helical" evidence="8">
    <location>
        <begin position="105"/>
        <end position="127"/>
    </location>
</feature>
<feature type="transmembrane region" description="Helical" evidence="8">
    <location>
        <begin position="335"/>
        <end position="356"/>
    </location>
</feature>
<gene>
    <name evidence="10" type="ORF">RB653_007693</name>
</gene>
<comment type="subcellular location">
    <subcellularLocation>
        <location evidence="8">Cell membrane</location>
        <topology evidence="8">Multi-pass membrane protein</topology>
    </subcellularLocation>
    <subcellularLocation>
        <location evidence="1">Membrane</location>
        <topology evidence="1">Multi-pass membrane protein</topology>
    </subcellularLocation>
</comment>
<dbReference type="EMBL" id="JAVFKY010000005">
    <property type="protein sequence ID" value="KAK5576549.1"/>
    <property type="molecule type" value="Genomic_DNA"/>
</dbReference>
<dbReference type="Gene3D" id="1.10.3430.10">
    <property type="entry name" value="Ammonium transporter AmtB like domains"/>
    <property type="match status" value="1"/>
</dbReference>
<evidence type="ECO:0000259" key="9">
    <source>
        <dbReference type="Pfam" id="PF00909"/>
    </source>
</evidence>
<feature type="domain" description="Ammonium transporter AmtB-like" evidence="9">
    <location>
        <begin position="28"/>
        <end position="428"/>
    </location>
</feature>
<evidence type="ECO:0000256" key="1">
    <source>
        <dbReference type="ARBA" id="ARBA00004141"/>
    </source>
</evidence>
<evidence type="ECO:0000313" key="11">
    <source>
        <dbReference type="Proteomes" id="UP001344447"/>
    </source>
</evidence>
<dbReference type="Pfam" id="PF00909">
    <property type="entry name" value="Ammonium_transp"/>
    <property type="match status" value="1"/>
</dbReference>
<feature type="transmembrane region" description="Helical" evidence="8">
    <location>
        <begin position="303"/>
        <end position="323"/>
    </location>
</feature>
<dbReference type="FunFam" id="1.10.3430.10:FF:000008">
    <property type="entry name" value="Ammonium transporter"/>
    <property type="match status" value="1"/>
</dbReference>
<feature type="transmembrane region" description="Helical" evidence="8">
    <location>
        <begin position="167"/>
        <end position="190"/>
    </location>
</feature>
<evidence type="ECO:0000256" key="6">
    <source>
        <dbReference type="ARBA" id="ARBA00023136"/>
    </source>
</evidence>
<keyword evidence="11" id="KW-1185">Reference proteome</keyword>
<dbReference type="AlphaFoldDB" id="A0AAN7TP15"/>
<evidence type="ECO:0000256" key="3">
    <source>
        <dbReference type="ARBA" id="ARBA00022448"/>
    </source>
</evidence>
<feature type="transmembrane region" description="Helical" evidence="8">
    <location>
        <begin position="279"/>
        <end position="297"/>
    </location>
</feature>